<keyword evidence="4 8" id="KW-0812">Transmembrane</keyword>
<evidence type="ECO:0000256" key="1">
    <source>
        <dbReference type="ARBA" id="ARBA00004477"/>
    </source>
</evidence>
<evidence type="ECO:0000256" key="5">
    <source>
        <dbReference type="ARBA" id="ARBA00022824"/>
    </source>
</evidence>
<dbReference type="AlphaFoldDB" id="A0AAJ7UA19"/>
<dbReference type="GO" id="GO:0006506">
    <property type="term" value="P:GPI anchor biosynthetic process"/>
    <property type="evidence" value="ECO:0007669"/>
    <property type="project" value="UniProtKB-KW"/>
</dbReference>
<keyword evidence="9" id="KW-1185">Reference proteome</keyword>
<keyword evidence="7 8" id="KW-0472">Membrane</keyword>
<evidence type="ECO:0000313" key="9">
    <source>
        <dbReference type="Proteomes" id="UP001318040"/>
    </source>
</evidence>
<evidence type="ECO:0000313" key="11">
    <source>
        <dbReference type="RefSeq" id="XP_032831002.1"/>
    </source>
</evidence>
<evidence type="ECO:0000256" key="8">
    <source>
        <dbReference type="SAM" id="Phobius"/>
    </source>
</evidence>
<dbReference type="RefSeq" id="XP_032831002.1">
    <property type="nucleotide sequence ID" value="XM_032975111.1"/>
</dbReference>
<evidence type="ECO:0000256" key="3">
    <source>
        <dbReference type="ARBA" id="ARBA00022502"/>
    </source>
</evidence>
<evidence type="ECO:0000256" key="2">
    <source>
        <dbReference type="ARBA" id="ARBA00004687"/>
    </source>
</evidence>
<protein>
    <submittedName>
        <fullName evidence="10 11">Phosphatidylinositol-glycan biosynthesis class F protein</fullName>
    </submittedName>
</protein>
<keyword evidence="5" id="KW-0256">Endoplasmic reticulum</keyword>
<evidence type="ECO:0000313" key="10">
    <source>
        <dbReference type="RefSeq" id="XP_032831001.1"/>
    </source>
</evidence>
<feature type="transmembrane region" description="Helical" evidence="8">
    <location>
        <begin position="86"/>
        <end position="109"/>
    </location>
</feature>
<reference evidence="10 11" key="1">
    <citation type="submission" date="2025-04" db="UniProtKB">
        <authorList>
            <consortium name="RefSeq"/>
        </authorList>
    </citation>
    <scope>IDENTIFICATION</scope>
    <source>
        <tissue evidence="10 11">Sperm</tissue>
    </source>
</reference>
<keyword evidence="3" id="KW-0337">GPI-anchor biosynthesis</keyword>
<dbReference type="KEGG" id="pmrn:116954533"/>
<feature type="transmembrane region" description="Helical" evidence="8">
    <location>
        <begin position="157"/>
        <end position="178"/>
    </location>
</feature>
<dbReference type="Pfam" id="PF06699">
    <property type="entry name" value="PIG-F"/>
    <property type="match status" value="1"/>
</dbReference>
<name>A0AAJ7UA19_PETMA</name>
<evidence type="ECO:0000256" key="4">
    <source>
        <dbReference type="ARBA" id="ARBA00022692"/>
    </source>
</evidence>
<accession>A0AAJ7UA19</accession>
<proteinExistence type="predicted"/>
<dbReference type="RefSeq" id="XP_032831003.1">
    <property type="nucleotide sequence ID" value="XM_032975112.1"/>
</dbReference>
<feature type="transmembrane region" description="Helical" evidence="8">
    <location>
        <begin position="42"/>
        <end position="65"/>
    </location>
</feature>
<evidence type="ECO:0000313" key="12">
    <source>
        <dbReference type="RefSeq" id="XP_032831003.1"/>
    </source>
</evidence>
<dbReference type="InterPro" id="IPR009580">
    <property type="entry name" value="GPI_biosynthesis_protein_Pig-F"/>
</dbReference>
<dbReference type="RefSeq" id="XP_032831001.1">
    <property type="nucleotide sequence ID" value="XM_032975110.1"/>
</dbReference>
<gene>
    <name evidence="10 11 12" type="primary">PIGF</name>
</gene>
<comment type="pathway">
    <text evidence="2">Glycolipid biosynthesis; glycosylphosphatidylinositol-anchor biosynthesis.</text>
</comment>
<evidence type="ECO:0000256" key="6">
    <source>
        <dbReference type="ARBA" id="ARBA00022989"/>
    </source>
</evidence>
<dbReference type="Proteomes" id="UP001318040">
    <property type="component" value="Chromosome 55"/>
</dbReference>
<evidence type="ECO:0000256" key="7">
    <source>
        <dbReference type="ARBA" id="ARBA00023136"/>
    </source>
</evidence>
<sequence>MGQPWEPQRRQAAGAQVALLLVLALALGGVGGAVVRSPVLCLAGLALAVALTHALLLLLFLCVASRRRHASRRATLTAKVRVAVKSCAYLALSCLFFHAVTVLFGAPVIHLARETFVFSILLTTFTALPCLCILGPNLSAWLRVFTRSGAVSVWEQGLCVGTMCTLMGAWLGALPIPLDWDRPWQAWPITCSMGAVCGYALGLLLSLLRLARNGPAVGHKKKPL</sequence>
<comment type="subcellular location">
    <subcellularLocation>
        <location evidence="1">Endoplasmic reticulum membrane</location>
        <topology evidence="1">Multi-pass membrane protein</topology>
    </subcellularLocation>
</comment>
<feature type="transmembrane region" description="Helical" evidence="8">
    <location>
        <begin position="115"/>
        <end position="136"/>
    </location>
</feature>
<organism evidence="9 12">
    <name type="scientific">Petromyzon marinus</name>
    <name type="common">Sea lamprey</name>
    <dbReference type="NCBI Taxonomy" id="7757"/>
    <lineage>
        <taxon>Eukaryota</taxon>
        <taxon>Metazoa</taxon>
        <taxon>Chordata</taxon>
        <taxon>Craniata</taxon>
        <taxon>Vertebrata</taxon>
        <taxon>Cyclostomata</taxon>
        <taxon>Hyperoartia</taxon>
        <taxon>Petromyzontiformes</taxon>
        <taxon>Petromyzontidae</taxon>
        <taxon>Petromyzon</taxon>
    </lineage>
</organism>
<keyword evidence="6 8" id="KW-1133">Transmembrane helix</keyword>
<dbReference type="GO" id="GO:0005789">
    <property type="term" value="C:endoplasmic reticulum membrane"/>
    <property type="evidence" value="ECO:0007669"/>
    <property type="project" value="UniProtKB-SubCell"/>
</dbReference>
<dbReference type="CTD" id="5281"/>
<feature type="transmembrane region" description="Helical" evidence="8">
    <location>
        <begin position="184"/>
        <end position="211"/>
    </location>
</feature>